<name>A0A2S4V2I3_9BASI</name>
<feature type="transmembrane region" description="Helical" evidence="2">
    <location>
        <begin position="413"/>
        <end position="434"/>
    </location>
</feature>
<feature type="non-terminal residue" evidence="3">
    <location>
        <position position="1"/>
    </location>
</feature>
<feature type="transmembrane region" description="Helical" evidence="2">
    <location>
        <begin position="146"/>
        <end position="169"/>
    </location>
</feature>
<evidence type="ECO:0000256" key="1">
    <source>
        <dbReference type="SAM" id="MobiDB-lite"/>
    </source>
</evidence>
<keyword evidence="2" id="KW-1133">Transmembrane helix</keyword>
<evidence type="ECO:0000313" key="3">
    <source>
        <dbReference type="EMBL" id="POW03690.1"/>
    </source>
</evidence>
<dbReference type="VEuPathDB" id="FungiDB:PSTT_03685"/>
<dbReference type="Proteomes" id="UP000238274">
    <property type="component" value="Unassembled WGS sequence"/>
</dbReference>
<feature type="transmembrane region" description="Helical" evidence="2">
    <location>
        <begin position="276"/>
        <end position="300"/>
    </location>
</feature>
<evidence type="ECO:0000256" key="2">
    <source>
        <dbReference type="SAM" id="Phobius"/>
    </source>
</evidence>
<comment type="caution">
    <text evidence="3">The sequence shown here is derived from an EMBL/GenBank/DDBJ whole genome shotgun (WGS) entry which is preliminary data.</text>
</comment>
<feature type="transmembrane region" description="Helical" evidence="2">
    <location>
        <begin position="376"/>
        <end position="398"/>
    </location>
</feature>
<feature type="compositionally biased region" description="Polar residues" evidence="1">
    <location>
        <begin position="443"/>
        <end position="465"/>
    </location>
</feature>
<reference evidence="3 4" key="1">
    <citation type="submission" date="2017-12" db="EMBL/GenBank/DDBJ databases">
        <title>Gene loss provides genomic basis for host adaptation in cereal stripe rust fungi.</title>
        <authorList>
            <person name="Xia C."/>
        </authorList>
    </citation>
    <scope>NUCLEOTIDE SEQUENCE [LARGE SCALE GENOMIC DNA]</scope>
    <source>
        <strain evidence="3 4">93TX-2</strain>
    </source>
</reference>
<organism evidence="3 4">
    <name type="scientific">Puccinia striiformis</name>
    <dbReference type="NCBI Taxonomy" id="27350"/>
    <lineage>
        <taxon>Eukaryota</taxon>
        <taxon>Fungi</taxon>
        <taxon>Dikarya</taxon>
        <taxon>Basidiomycota</taxon>
        <taxon>Pucciniomycotina</taxon>
        <taxon>Pucciniomycetes</taxon>
        <taxon>Pucciniales</taxon>
        <taxon>Pucciniaceae</taxon>
        <taxon>Puccinia</taxon>
    </lineage>
</organism>
<keyword evidence="4" id="KW-1185">Reference proteome</keyword>
<feature type="transmembrane region" description="Helical" evidence="2">
    <location>
        <begin position="181"/>
        <end position="204"/>
    </location>
</feature>
<keyword evidence="2" id="KW-0472">Membrane</keyword>
<reference evidence="4" key="2">
    <citation type="journal article" date="2018" name="BMC Genomics">
        <title>Genomic insights into host adaptation between the wheat stripe rust pathogen (Puccinia striiformis f. sp. tritici) and the barley stripe rust pathogen (Puccinia striiformis f. sp. hordei).</title>
        <authorList>
            <person name="Xia C."/>
            <person name="Wang M."/>
            <person name="Yin C."/>
            <person name="Cornejo O.E."/>
            <person name="Hulbert S.H."/>
            <person name="Chen X."/>
        </authorList>
    </citation>
    <scope>NUCLEOTIDE SEQUENCE [LARGE SCALE GENOMIC DNA]</scope>
    <source>
        <strain evidence="4">93TX-2</strain>
    </source>
</reference>
<gene>
    <name evidence="3" type="ORF">PSHT_11583</name>
</gene>
<evidence type="ECO:0000313" key="4">
    <source>
        <dbReference type="Proteomes" id="UP000238274"/>
    </source>
</evidence>
<sequence length="490" mass="56095">SMNDLRRRLASSDEFDLSSIPTGINPFNYIIDILTPQYFIPLTKSTKTFLIIFFIFHSIIVTFCSVLLILPYLRGVKKSQWLVRRLYIKDHSGQNGTPILGQCRDANDCFTVDGLTGCSSVHLIQILSAQSARYAVHLQLEPPLGIMFLGEMLTYWSLMHCFLVAIYPAKSPRRWTPSPTLINTIFLGFPIFVVVITIALFAWLCSVHTRFATGASKMLDDLKQGSSMWDQIRIPSTSSQDKLTLMTQLFELVKQTKTLRKEVNFRLNRVVYCFHALQSVLMVLLCITCLFFVSMFWILVHKYQGRNRDSISVSTERSFFRRWSIRPRSSPESNVEQNLNTTRRLIDIVKTDRQFRRFLFIAGTPDVSDENDLVHLLLRSFGMIVAMMTMGVLFLLGITRTNEVIKVPYWRGVAAWLATASGVWSAFPITWQCWRLYKDNLSRTSSDSTNIKGTSLPTEKVQQSDFPPPPRCSDSSTIDIKLFRPENALS</sequence>
<dbReference type="VEuPathDB" id="FungiDB:PSHT_11583"/>
<dbReference type="OrthoDB" id="2499104at2759"/>
<accession>A0A2S4V2I3</accession>
<proteinExistence type="predicted"/>
<feature type="region of interest" description="Disordered" evidence="1">
    <location>
        <begin position="443"/>
        <end position="477"/>
    </location>
</feature>
<feature type="transmembrane region" description="Helical" evidence="2">
    <location>
        <begin position="49"/>
        <end position="73"/>
    </location>
</feature>
<protein>
    <submittedName>
        <fullName evidence="3">Uncharacterized protein</fullName>
    </submittedName>
</protein>
<keyword evidence="2" id="KW-0812">Transmembrane</keyword>
<dbReference type="AlphaFoldDB" id="A0A2S4V2I3"/>
<dbReference type="EMBL" id="PKSM01000194">
    <property type="protein sequence ID" value="POW03690.1"/>
    <property type="molecule type" value="Genomic_DNA"/>
</dbReference>
<reference evidence="4" key="3">
    <citation type="journal article" date="2018" name="Mol. Plant Microbe Interact.">
        <title>Genome sequence resources for the wheat stripe rust pathogen (Puccinia striiformis f. sp. tritici) and the barley stripe rust pathogen (Puccinia striiformis f. sp. hordei).</title>
        <authorList>
            <person name="Xia C."/>
            <person name="Wang M."/>
            <person name="Yin C."/>
            <person name="Cornejo O.E."/>
            <person name="Hulbert S.H."/>
            <person name="Chen X."/>
        </authorList>
    </citation>
    <scope>NUCLEOTIDE SEQUENCE [LARGE SCALE GENOMIC DNA]</scope>
    <source>
        <strain evidence="4">93TX-2</strain>
    </source>
</reference>